<dbReference type="Proteomes" id="UP000253606">
    <property type="component" value="Plasmid pACPOL4"/>
</dbReference>
<evidence type="ECO:0000313" key="2">
    <source>
        <dbReference type="Proteomes" id="UP000253606"/>
    </source>
</evidence>
<geneLocation type="plasmid" evidence="2">
    <name>pacpol4</name>
</geneLocation>
<reference evidence="1 2" key="1">
    <citation type="journal article" date="2018" name="Front. Microbiol.">
        <title>Hydrolytic Capabilities as a Key to Environmental Success: Chitinolytic and Cellulolytic Acidobacteria From Acidic Sub-arctic Soils and Boreal Peatlands.</title>
        <authorList>
            <person name="Belova S.E."/>
            <person name="Ravin N.V."/>
            <person name="Pankratov T.A."/>
            <person name="Rakitin A.L."/>
            <person name="Ivanova A.A."/>
            <person name="Beletsky A.V."/>
            <person name="Mardanov A.V."/>
            <person name="Sinninghe Damste J.S."/>
            <person name="Dedysh S.N."/>
        </authorList>
    </citation>
    <scope>NUCLEOTIDE SEQUENCE [LARGE SCALE GENOMIC DNA]</scope>
    <source>
        <strain evidence="1 2">SBC82</strain>
        <plasmid evidence="2">pacpol4</plasmid>
    </source>
</reference>
<dbReference type="KEGG" id="abas:ACPOL_6953"/>
<keyword evidence="2" id="KW-1185">Reference proteome</keyword>
<dbReference type="EMBL" id="CP030843">
    <property type="protein sequence ID" value="AXC16157.1"/>
    <property type="molecule type" value="Genomic_DNA"/>
</dbReference>
<protein>
    <submittedName>
        <fullName evidence="1">Uncharacterized protein</fullName>
    </submittedName>
</protein>
<organism evidence="1 2">
    <name type="scientific">Acidisarcina polymorpha</name>
    <dbReference type="NCBI Taxonomy" id="2211140"/>
    <lineage>
        <taxon>Bacteria</taxon>
        <taxon>Pseudomonadati</taxon>
        <taxon>Acidobacteriota</taxon>
        <taxon>Terriglobia</taxon>
        <taxon>Terriglobales</taxon>
        <taxon>Acidobacteriaceae</taxon>
        <taxon>Acidisarcina</taxon>
    </lineage>
</organism>
<name>A0A2Z5GBH3_9BACT</name>
<sequence>MFILDEVFTSLPTPPFTADEKKLVAENLYAHIWQRAVGGTWSKAA</sequence>
<evidence type="ECO:0000313" key="1">
    <source>
        <dbReference type="EMBL" id="AXC16157.1"/>
    </source>
</evidence>
<keyword evidence="1" id="KW-0614">Plasmid</keyword>
<proteinExistence type="predicted"/>
<dbReference type="AlphaFoldDB" id="A0A2Z5GBH3"/>
<gene>
    <name evidence="1" type="ORF">ACPOL_6953</name>
</gene>
<accession>A0A2Z5GBH3</accession>